<feature type="domain" description="Mut7-C RNAse" evidence="3">
    <location>
        <begin position="745"/>
        <end position="888"/>
    </location>
</feature>
<evidence type="ECO:0000313" key="5">
    <source>
        <dbReference type="Proteomes" id="UP000041254"/>
    </source>
</evidence>
<dbReference type="AlphaFoldDB" id="A0A0G4EKK3"/>
<dbReference type="SUPFAM" id="SSF53098">
    <property type="entry name" value="Ribonuclease H-like"/>
    <property type="match status" value="1"/>
</dbReference>
<evidence type="ECO:0000313" key="4">
    <source>
        <dbReference type="EMBL" id="CEL97651.1"/>
    </source>
</evidence>
<dbReference type="PANTHER" id="PTHR47765:SF2">
    <property type="entry name" value="EXONUCLEASE MUT-7 HOMOLOG"/>
    <property type="match status" value="1"/>
</dbReference>
<dbReference type="InterPro" id="IPR052408">
    <property type="entry name" value="Exonuclease_MUT-7-like"/>
</dbReference>
<feature type="region of interest" description="Disordered" evidence="1">
    <location>
        <begin position="533"/>
        <end position="583"/>
    </location>
</feature>
<organism evidence="4 5">
    <name type="scientific">Vitrella brassicaformis (strain CCMP3155)</name>
    <dbReference type="NCBI Taxonomy" id="1169540"/>
    <lineage>
        <taxon>Eukaryota</taxon>
        <taxon>Sar</taxon>
        <taxon>Alveolata</taxon>
        <taxon>Colpodellida</taxon>
        <taxon>Vitrellaceae</taxon>
        <taxon>Vitrella</taxon>
    </lineage>
</organism>
<feature type="domain" description="3'-5' exonuclease" evidence="2">
    <location>
        <begin position="419"/>
        <end position="510"/>
    </location>
</feature>
<name>A0A0G4EKK3_VITBC</name>
<evidence type="ECO:0008006" key="6">
    <source>
        <dbReference type="Google" id="ProtNLM"/>
    </source>
</evidence>
<dbReference type="InterPro" id="IPR036397">
    <property type="entry name" value="RNaseH_sf"/>
</dbReference>
<dbReference type="InterPro" id="IPR012337">
    <property type="entry name" value="RNaseH-like_sf"/>
</dbReference>
<reference evidence="4 5" key="1">
    <citation type="submission" date="2014-11" db="EMBL/GenBank/DDBJ databases">
        <authorList>
            <person name="Zhu J."/>
            <person name="Qi W."/>
            <person name="Song R."/>
        </authorList>
    </citation>
    <scope>NUCLEOTIDE SEQUENCE [LARGE SCALE GENOMIC DNA]</scope>
</reference>
<dbReference type="VEuPathDB" id="CryptoDB:Vbra_12236"/>
<sequence length="904" mass="99826">MAAASEAPSASSAPADAASDDSPRLDINVVISCIESHWSTAPQTVAQSLAEWHTVMRPKRSYDKQRRQIKDLLVRLVTSQRASDGAGSPEALVVCVLEHLQKAQGGFKSVQALLLGALVDTRSHGDGSDGAQARGGGASIDGRKALSLLETVEVDLLPLFVKAMELDAPPCKSLVRDHFSRALKSRKHKTVFRLLVAFRPLEAAPDAPAPSPPPSQHQRSPSPVLPHPETLPEHDLRGLIESLDAPSARQLFEHNPRALARAWSTPKHSKLAVGLVKQNGWPISDFPELNMVLFSKTLRYAIFSEGMTSAEILRFVDGDPHALMALCQETLRICPYTAVKCAEALTQYQETHPLPPSLRQDVNRLISQHNGRPFAPRLNTRPRDHRRRSSGPAEVLALADLGIAMPGAAGAGGAGEVVLVNDPMQLTEVLERLKQEPFVGVDGEWRPVLSAFQQQKCALLQIAAGRMVYLVDLHAMGAAADEPVSQFMSDPTPIKIGFMFHQEDVKALRARGAAYNKTITCMDVGNIARALHFVKDPPKPPKDETDENGQPKEKPQWPPAGWHPLGDAARSPPPFSCSLPPPPRGSSLSSLCHLLLGKPLSKTSQFCNWEYRPLDDAQVAYAALDAAAIPRLIERMAADLQVSTTEMLAMAHTRHQKRRDDDREPDEDDRPGPSNRGRGEQQPRPEKRAKRQEGKKQGGAGGAVDGAKERSSKQLPFRDISASDLKTAQQQWAKYRTLNGIEEWRFVLPVQCQKLCRKLRGMGVDSLLRTDSHRDGMMSVAHSDERVILTKESGKNGLYKNMPVYYLQSDLIDAQLREVLQVFGIEFGDDDICSRCAHCNACEWQEAAREEVQDMVSPAAYEQNETFWRCGGCQRLYWEGPLWHKARAHFQSFREELKSPDTDG</sequence>
<proteinExistence type="predicted"/>
<evidence type="ECO:0000256" key="1">
    <source>
        <dbReference type="SAM" id="MobiDB-lite"/>
    </source>
</evidence>
<dbReference type="GO" id="GO:0008408">
    <property type="term" value="F:3'-5' exonuclease activity"/>
    <property type="evidence" value="ECO:0007669"/>
    <property type="project" value="InterPro"/>
</dbReference>
<feature type="compositionally biased region" description="Pro residues" evidence="1">
    <location>
        <begin position="571"/>
        <end position="583"/>
    </location>
</feature>
<dbReference type="Pfam" id="PF01612">
    <property type="entry name" value="DNA_pol_A_exo1"/>
    <property type="match status" value="2"/>
</dbReference>
<accession>A0A0G4EKK3</accession>
<dbReference type="Gene3D" id="3.30.420.10">
    <property type="entry name" value="Ribonuclease H-like superfamily/Ribonuclease H"/>
    <property type="match status" value="1"/>
</dbReference>
<protein>
    <recommendedName>
        <fullName evidence="6">3'-5' exonuclease domain-containing protein</fullName>
    </recommendedName>
</protein>
<dbReference type="GO" id="GO:0003676">
    <property type="term" value="F:nucleic acid binding"/>
    <property type="evidence" value="ECO:0007669"/>
    <property type="project" value="InterPro"/>
</dbReference>
<feature type="region of interest" description="Disordered" evidence="1">
    <location>
        <begin position="651"/>
        <end position="720"/>
    </location>
</feature>
<dbReference type="GO" id="GO:0006139">
    <property type="term" value="P:nucleobase-containing compound metabolic process"/>
    <property type="evidence" value="ECO:0007669"/>
    <property type="project" value="InterPro"/>
</dbReference>
<dbReference type="InterPro" id="IPR002782">
    <property type="entry name" value="Mut7-C_RNAse_dom"/>
</dbReference>
<keyword evidence="5" id="KW-1185">Reference proteome</keyword>
<evidence type="ECO:0000259" key="3">
    <source>
        <dbReference type="Pfam" id="PF01927"/>
    </source>
</evidence>
<dbReference type="EMBL" id="CDMY01000255">
    <property type="protein sequence ID" value="CEL97651.1"/>
    <property type="molecule type" value="Genomic_DNA"/>
</dbReference>
<feature type="compositionally biased region" description="Basic and acidic residues" evidence="1">
    <location>
        <begin position="533"/>
        <end position="555"/>
    </location>
</feature>
<feature type="compositionally biased region" description="Low complexity" evidence="1">
    <location>
        <begin position="1"/>
        <end position="17"/>
    </location>
</feature>
<feature type="compositionally biased region" description="Basic and acidic residues" evidence="1">
    <location>
        <begin position="677"/>
        <end position="696"/>
    </location>
</feature>
<dbReference type="PANTHER" id="PTHR47765">
    <property type="entry name" value="3'-5' EXONUCLEASE DOMAIN-CONTAINING PROTEIN"/>
    <property type="match status" value="1"/>
</dbReference>
<gene>
    <name evidence="4" type="ORF">Vbra_12236</name>
</gene>
<feature type="domain" description="3'-5' exonuclease" evidence="2">
    <location>
        <begin position="583"/>
        <end position="640"/>
    </location>
</feature>
<dbReference type="InParanoid" id="A0A0G4EKK3"/>
<feature type="region of interest" description="Disordered" evidence="1">
    <location>
        <begin position="1"/>
        <end position="20"/>
    </location>
</feature>
<dbReference type="InterPro" id="IPR002562">
    <property type="entry name" value="3'-5'_exonuclease_dom"/>
</dbReference>
<feature type="region of interest" description="Disordered" evidence="1">
    <location>
        <begin position="371"/>
        <end position="391"/>
    </location>
</feature>
<dbReference type="Proteomes" id="UP000041254">
    <property type="component" value="Unassembled WGS sequence"/>
</dbReference>
<dbReference type="Pfam" id="PF01927">
    <property type="entry name" value="Mut7-C"/>
    <property type="match status" value="1"/>
</dbReference>
<feature type="region of interest" description="Disordered" evidence="1">
    <location>
        <begin position="205"/>
        <end position="231"/>
    </location>
</feature>
<evidence type="ECO:0000259" key="2">
    <source>
        <dbReference type="Pfam" id="PF01612"/>
    </source>
</evidence>
<dbReference type="OrthoDB" id="18193at2759"/>